<reference evidence="1 2" key="1">
    <citation type="submission" date="2016-07" db="EMBL/GenBank/DDBJ databases">
        <title>Comparative genomics of the entomopathogenic fungus Beauveria bassiana.</title>
        <authorList>
            <person name="Valero Jimenez C.A."/>
            <person name="Zwaan B.J."/>
            <person name="Van Kan J.A."/>
            <person name="Takken W."/>
            <person name="Debets A.J."/>
            <person name="Schoustra S.E."/>
            <person name="Koenraadt C.J."/>
        </authorList>
    </citation>
    <scope>NUCLEOTIDE SEQUENCE [LARGE SCALE GENOMIC DNA]</scope>
    <source>
        <strain evidence="1 2">ARSEF 8028</strain>
    </source>
</reference>
<sequence length="110" mass="11967">MTPTYQLYREHLDKDFSEKAYRSINYKGATMKLSVNIAITLCVAMLSHGALSSIECIDGLACEHTCHCFCHGGWGPYCSLGPTCNQDEYDECIKGCSCGVAGCNPRSPAC</sequence>
<dbReference type="EMBL" id="JRHA01000004">
    <property type="protein sequence ID" value="PQK13493.1"/>
    <property type="molecule type" value="Genomic_DNA"/>
</dbReference>
<evidence type="ECO:0000313" key="2">
    <source>
        <dbReference type="Proteomes" id="UP000237441"/>
    </source>
</evidence>
<comment type="caution">
    <text evidence="1">The sequence shown here is derived from an EMBL/GenBank/DDBJ whole genome shotgun (WGS) entry which is preliminary data.</text>
</comment>
<protein>
    <submittedName>
        <fullName evidence="1">Uncharacterized protein</fullName>
    </submittedName>
</protein>
<gene>
    <name evidence="1" type="ORF">BB8028_0004g04240</name>
</gene>
<name>A0A2S7YC27_BEABA</name>
<proteinExistence type="predicted"/>
<organism evidence="1 2">
    <name type="scientific">Beauveria bassiana</name>
    <name type="common">White muscardine disease fungus</name>
    <name type="synonym">Tritirachium shiotae</name>
    <dbReference type="NCBI Taxonomy" id="176275"/>
    <lineage>
        <taxon>Eukaryota</taxon>
        <taxon>Fungi</taxon>
        <taxon>Dikarya</taxon>
        <taxon>Ascomycota</taxon>
        <taxon>Pezizomycotina</taxon>
        <taxon>Sordariomycetes</taxon>
        <taxon>Hypocreomycetidae</taxon>
        <taxon>Hypocreales</taxon>
        <taxon>Cordycipitaceae</taxon>
        <taxon>Beauveria</taxon>
    </lineage>
</organism>
<dbReference type="Proteomes" id="UP000237441">
    <property type="component" value="Unassembled WGS sequence"/>
</dbReference>
<accession>A0A2S7YC27</accession>
<dbReference type="AlphaFoldDB" id="A0A2S7YC27"/>
<evidence type="ECO:0000313" key="1">
    <source>
        <dbReference type="EMBL" id="PQK13493.1"/>
    </source>
</evidence>